<feature type="region of interest" description="Disordered" evidence="1">
    <location>
        <begin position="92"/>
        <end position="134"/>
    </location>
</feature>
<dbReference type="RefSeq" id="WP_123224123.1">
    <property type="nucleotide sequence ID" value="NZ_RJSF01000043.1"/>
</dbReference>
<gene>
    <name evidence="2" type="ORF">EFL26_17150</name>
</gene>
<protein>
    <recommendedName>
        <fullName evidence="4">Benzoate transporter</fullName>
    </recommendedName>
</protein>
<keyword evidence="3" id="KW-1185">Reference proteome</keyword>
<dbReference type="InterPro" id="IPR019198">
    <property type="entry name" value="Beta_propeller_containing"/>
</dbReference>
<sequence>MRTRSRLALSGGFVSAAVVGGLFVGGLAATTATLVLTDPLAPRASADSLSRFDSCAALRNWYVEHGTAEVGPYGWNGPVMYAMDDAVPMPSGAGLAASSAGQGPEAAIKGSDARSSSGTGTNTQEADVDEPDLVKTDGRRVVRLVDQRVLVVTDVTGPEPRELGRISLPIDVYGGELLLAGDHVLVSQAAGAWGRPMPMEGDLVAPDLAVPQEGVQRTMMPAGGTRIVDVDISDPAHPRIAHDDTYSGRQVSMRLYGDTVRLVTTTGRPELPWARPRNDRPGTSWERNATRHNEALVRATTIDDWLPTVVDNMVAGSRPAPLVSCTDVYHPQDWSGSDTTAVTTYDVGDPAHRTAVAVTADGQVVYSSADRLYVASTRVDPPSPWRRMPGPMNGSMTGGAMPIRAQDVRTQLHAFALEGTTTQYVGSGHVDGSVRDRWSLDEHGGLLRVAWTKDGSRTITDANGETRQATRNGITVLAEKDGALVPTGTVDDLGVDENIQSVRWFDDFAVLVTFRQMDPLYTIDLTDPTHPREIGQLKIPGYSGYLHPLGDGLLLGLGVDATDLGRSLGAQSAVFDIHDLAAPQRLAHLGFGEQSYLPALDDPRAFTWLPDQRTALTTVEGGSSGLLRLVALHVGAGGALDARDLVTDAGWSARTLPLADGRVALVDDQHGVRLLSLG</sequence>
<name>A0A3N0GLY7_9ACTN</name>
<dbReference type="OrthoDB" id="9778998at2"/>
<comment type="caution">
    <text evidence="2">The sequence shown here is derived from an EMBL/GenBank/DDBJ whole genome shotgun (WGS) entry which is preliminary data.</text>
</comment>
<reference evidence="2 3" key="1">
    <citation type="submission" date="2018-11" db="EMBL/GenBank/DDBJ databases">
        <authorList>
            <person name="Li F."/>
        </authorList>
    </citation>
    <scope>NUCLEOTIDE SEQUENCE [LARGE SCALE GENOMIC DNA]</scope>
    <source>
        <strain evidence="2 3">Gsoil 818</strain>
    </source>
</reference>
<evidence type="ECO:0000313" key="2">
    <source>
        <dbReference type="EMBL" id="RNM13148.1"/>
    </source>
</evidence>
<feature type="compositionally biased region" description="Low complexity" evidence="1">
    <location>
        <begin position="92"/>
        <end position="103"/>
    </location>
</feature>
<evidence type="ECO:0000313" key="3">
    <source>
        <dbReference type="Proteomes" id="UP000279994"/>
    </source>
</evidence>
<dbReference type="AlphaFoldDB" id="A0A3N0GLY7"/>
<organism evidence="2 3">
    <name type="scientific">Nocardioides pocheonensis</name>
    <dbReference type="NCBI Taxonomy" id="661485"/>
    <lineage>
        <taxon>Bacteria</taxon>
        <taxon>Bacillati</taxon>
        <taxon>Actinomycetota</taxon>
        <taxon>Actinomycetes</taxon>
        <taxon>Propionibacteriales</taxon>
        <taxon>Nocardioidaceae</taxon>
        <taxon>Nocardioides</taxon>
    </lineage>
</organism>
<dbReference type="Proteomes" id="UP000279994">
    <property type="component" value="Unassembled WGS sequence"/>
</dbReference>
<dbReference type="EMBL" id="RJSF01000043">
    <property type="protein sequence ID" value="RNM13148.1"/>
    <property type="molecule type" value="Genomic_DNA"/>
</dbReference>
<accession>A0A3N0GLY7</accession>
<dbReference type="Pfam" id="PF09826">
    <property type="entry name" value="Beta_propel"/>
    <property type="match status" value="1"/>
</dbReference>
<feature type="compositionally biased region" description="Polar residues" evidence="1">
    <location>
        <begin position="113"/>
        <end position="125"/>
    </location>
</feature>
<proteinExistence type="predicted"/>
<evidence type="ECO:0000256" key="1">
    <source>
        <dbReference type="SAM" id="MobiDB-lite"/>
    </source>
</evidence>
<evidence type="ECO:0008006" key="4">
    <source>
        <dbReference type="Google" id="ProtNLM"/>
    </source>
</evidence>